<feature type="compositionally biased region" description="Basic and acidic residues" evidence="1">
    <location>
        <begin position="179"/>
        <end position="188"/>
    </location>
</feature>
<evidence type="ECO:0000313" key="3">
    <source>
        <dbReference type="Proteomes" id="UP000789342"/>
    </source>
</evidence>
<name>A0A9N9HMR8_9GLOM</name>
<gene>
    <name evidence="2" type="ORF">AMORRO_LOCUS11842</name>
</gene>
<dbReference type="OrthoDB" id="2134184at2759"/>
<evidence type="ECO:0000256" key="1">
    <source>
        <dbReference type="SAM" id="MobiDB-lite"/>
    </source>
</evidence>
<evidence type="ECO:0000313" key="2">
    <source>
        <dbReference type="EMBL" id="CAG8695778.1"/>
    </source>
</evidence>
<feature type="region of interest" description="Disordered" evidence="1">
    <location>
        <begin position="139"/>
        <end position="188"/>
    </location>
</feature>
<comment type="caution">
    <text evidence="2">The sequence shown here is derived from an EMBL/GenBank/DDBJ whole genome shotgun (WGS) entry which is preliminary data.</text>
</comment>
<dbReference type="Proteomes" id="UP000789342">
    <property type="component" value="Unassembled WGS sequence"/>
</dbReference>
<feature type="compositionally biased region" description="Basic residues" evidence="1">
    <location>
        <begin position="154"/>
        <end position="164"/>
    </location>
</feature>
<accession>A0A9N9HMR8</accession>
<sequence length="273" mass="30562">MPAPQHITHLIRLDSLCKDWSSIHSHSCALFSSLINILTQRHTTTDVLQNISASGATTSRLVTNVNFATISLNPLDQVLTSQTLSLVIYKQSREIENVLTKIHKIIDDFEEILKSMENILSQNNKILFGPSMITNVLSSTLPDSAQSSPSSSPKKQKKKNKSSSKSKQTSKSSTPKKQPLPDEQKVDDATDIQAPLSNFYISEIMRMYERELTHKQNLMFGGALKIDLDTAVEVGGIKSVSERWAAQPHIDFEIEEEMADRIKVWRTAKELGQ</sequence>
<dbReference type="EMBL" id="CAJVPV010016050">
    <property type="protein sequence ID" value="CAG8695778.1"/>
    <property type="molecule type" value="Genomic_DNA"/>
</dbReference>
<dbReference type="AlphaFoldDB" id="A0A9N9HMR8"/>
<reference evidence="2" key="1">
    <citation type="submission" date="2021-06" db="EMBL/GenBank/DDBJ databases">
        <authorList>
            <person name="Kallberg Y."/>
            <person name="Tangrot J."/>
            <person name="Rosling A."/>
        </authorList>
    </citation>
    <scope>NUCLEOTIDE SEQUENCE</scope>
    <source>
        <strain evidence="2">CL551</strain>
    </source>
</reference>
<feature type="compositionally biased region" description="Low complexity" evidence="1">
    <location>
        <begin position="139"/>
        <end position="153"/>
    </location>
</feature>
<keyword evidence="3" id="KW-1185">Reference proteome</keyword>
<feature type="compositionally biased region" description="Low complexity" evidence="1">
    <location>
        <begin position="165"/>
        <end position="177"/>
    </location>
</feature>
<proteinExistence type="predicted"/>
<protein>
    <submittedName>
        <fullName evidence="2">7579_t:CDS:1</fullName>
    </submittedName>
</protein>
<organism evidence="2 3">
    <name type="scientific">Acaulospora morrowiae</name>
    <dbReference type="NCBI Taxonomy" id="94023"/>
    <lineage>
        <taxon>Eukaryota</taxon>
        <taxon>Fungi</taxon>
        <taxon>Fungi incertae sedis</taxon>
        <taxon>Mucoromycota</taxon>
        <taxon>Glomeromycotina</taxon>
        <taxon>Glomeromycetes</taxon>
        <taxon>Diversisporales</taxon>
        <taxon>Acaulosporaceae</taxon>
        <taxon>Acaulospora</taxon>
    </lineage>
</organism>